<feature type="non-terminal residue" evidence="3">
    <location>
        <position position="182"/>
    </location>
</feature>
<protein>
    <submittedName>
        <fullName evidence="3">Uncharacterized protein</fullName>
    </submittedName>
</protein>
<keyword evidence="4" id="KW-1185">Reference proteome</keyword>
<dbReference type="Proteomes" id="UP001529510">
    <property type="component" value="Unassembled WGS sequence"/>
</dbReference>
<sequence>MTYVRGRAFVEDSFPGSGPMEETGANPVSVLTGEKRSFPDEDPDHAAKRLRVEEEKEEERQGGENEGEQLDEEEELCEEEEESFADMMKHGLSEADVGILKFISEHKGFSGILKERYSDFVVHEINKEGKNVHLDDLSVPADSEENSSDCGSAECQALTEEQKQQLDDLQLFKNKEGSVAIE</sequence>
<reference evidence="3 4" key="1">
    <citation type="submission" date="2024-05" db="EMBL/GenBank/DDBJ databases">
        <title>Genome sequencing and assembly of Indian major carp, Cirrhinus mrigala (Hamilton, 1822).</title>
        <authorList>
            <person name="Mohindra V."/>
            <person name="Chowdhury L.M."/>
            <person name="Lal K."/>
            <person name="Jena J.K."/>
        </authorList>
    </citation>
    <scope>NUCLEOTIDE SEQUENCE [LARGE SCALE GENOMIC DNA]</scope>
    <source>
        <strain evidence="3">CM1030</strain>
        <tissue evidence="3">Blood</tissue>
    </source>
</reference>
<dbReference type="InterPro" id="IPR001656">
    <property type="entry name" value="PsdUridine_synth_TruD"/>
</dbReference>
<evidence type="ECO:0000313" key="3">
    <source>
        <dbReference type="EMBL" id="KAL0154380.1"/>
    </source>
</evidence>
<organism evidence="3 4">
    <name type="scientific">Cirrhinus mrigala</name>
    <name type="common">Mrigala</name>
    <dbReference type="NCBI Taxonomy" id="683832"/>
    <lineage>
        <taxon>Eukaryota</taxon>
        <taxon>Metazoa</taxon>
        <taxon>Chordata</taxon>
        <taxon>Craniata</taxon>
        <taxon>Vertebrata</taxon>
        <taxon>Euteleostomi</taxon>
        <taxon>Actinopterygii</taxon>
        <taxon>Neopterygii</taxon>
        <taxon>Teleostei</taxon>
        <taxon>Ostariophysi</taxon>
        <taxon>Cypriniformes</taxon>
        <taxon>Cyprinidae</taxon>
        <taxon>Labeoninae</taxon>
        <taxon>Labeonini</taxon>
        <taxon>Cirrhinus</taxon>
    </lineage>
</organism>
<comment type="caution">
    <text evidence="3">The sequence shown here is derived from an EMBL/GenBank/DDBJ whole genome shotgun (WGS) entry which is preliminary data.</text>
</comment>
<dbReference type="PANTHER" id="PTHR13326">
    <property type="entry name" value="TRNA PSEUDOURIDINE SYNTHASE D"/>
    <property type="match status" value="1"/>
</dbReference>
<dbReference type="GO" id="GO:0008033">
    <property type="term" value="P:tRNA processing"/>
    <property type="evidence" value="ECO:0007669"/>
    <property type="project" value="UniProtKB-KW"/>
</dbReference>
<dbReference type="PANTHER" id="PTHR13326:SF31">
    <property type="entry name" value="PSEUDOURIDYLATE SYNTHASE 7 HOMOLOG"/>
    <property type="match status" value="1"/>
</dbReference>
<dbReference type="EMBL" id="JAMKFB020000031">
    <property type="protein sequence ID" value="KAL0154380.1"/>
    <property type="molecule type" value="Genomic_DNA"/>
</dbReference>
<accession>A0ABD0MZD4</accession>
<feature type="compositionally biased region" description="Basic and acidic residues" evidence="2">
    <location>
        <begin position="33"/>
        <end position="63"/>
    </location>
</feature>
<proteinExistence type="predicted"/>
<feature type="compositionally biased region" description="Acidic residues" evidence="2">
    <location>
        <begin position="65"/>
        <end position="84"/>
    </location>
</feature>
<keyword evidence="1" id="KW-0819">tRNA processing</keyword>
<evidence type="ECO:0000313" key="4">
    <source>
        <dbReference type="Proteomes" id="UP001529510"/>
    </source>
</evidence>
<feature type="region of interest" description="Disordered" evidence="2">
    <location>
        <begin position="1"/>
        <end position="86"/>
    </location>
</feature>
<dbReference type="AlphaFoldDB" id="A0ABD0MZD4"/>
<evidence type="ECO:0000256" key="2">
    <source>
        <dbReference type="SAM" id="MobiDB-lite"/>
    </source>
</evidence>
<gene>
    <name evidence="3" type="ORF">M9458_050346</name>
</gene>
<name>A0ABD0MZD4_CIRMR</name>
<evidence type="ECO:0000256" key="1">
    <source>
        <dbReference type="ARBA" id="ARBA00022694"/>
    </source>
</evidence>